<sequence length="74" mass="8347">MTKAYDRRYFAFLGSLFFTAFLGFLGTTEYRHLAILAVPACICAVDIQRLVKQSPVQSPFAMTESFGAGWFRLT</sequence>
<dbReference type="EMBL" id="CP036525">
    <property type="protein sequence ID" value="QDT03256.1"/>
    <property type="molecule type" value="Genomic_DNA"/>
</dbReference>
<gene>
    <name evidence="2" type="ORF">K227x_16380</name>
</gene>
<proteinExistence type="predicted"/>
<evidence type="ECO:0000256" key="1">
    <source>
        <dbReference type="SAM" id="Phobius"/>
    </source>
</evidence>
<dbReference type="OrthoDB" id="286038at2"/>
<name>A0A517N7Z1_9BACT</name>
<feature type="transmembrane region" description="Helical" evidence="1">
    <location>
        <begin position="9"/>
        <end position="27"/>
    </location>
</feature>
<dbReference type="RefSeq" id="WP_145168983.1">
    <property type="nucleotide sequence ID" value="NZ_CP036525.1"/>
</dbReference>
<evidence type="ECO:0000313" key="3">
    <source>
        <dbReference type="Proteomes" id="UP000318538"/>
    </source>
</evidence>
<evidence type="ECO:0000313" key="2">
    <source>
        <dbReference type="EMBL" id="QDT03256.1"/>
    </source>
</evidence>
<protein>
    <submittedName>
        <fullName evidence="2">Uncharacterized protein</fullName>
    </submittedName>
</protein>
<organism evidence="2 3">
    <name type="scientific">Rubripirellula lacrimiformis</name>
    <dbReference type="NCBI Taxonomy" id="1930273"/>
    <lineage>
        <taxon>Bacteria</taxon>
        <taxon>Pseudomonadati</taxon>
        <taxon>Planctomycetota</taxon>
        <taxon>Planctomycetia</taxon>
        <taxon>Pirellulales</taxon>
        <taxon>Pirellulaceae</taxon>
        <taxon>Rubripirellula</taxon>
    </lineage>
</organism>
<keyword evidence="3" id="KW-1185">Reference proteome</keyword>
<reference evidence="2 3" key="1">
    <citation type="submission" date="2019-02" db="EMBL/GenBank/DDBJ databases">
        <title>Deep-cultivation of Planctomycetes and their phenomic and genomic characterization uncovers novel biology.</title>
        <authorList>
            <person name="Wiegand S."/>
            <person name="Jogler M."/>
            <person name="Boedeker C."/>
            <person name="Pinto D."/>
            <person name="Vollmers J."/>
            <person name="Rivas-Marin E."/>
            <person name="Kohn T."/>
            <person name="Peeters S.H."/>
            <person name="Heuer A."/>
            <person name="Rast P."/>
            <person name="Oberbeckmann S."/>
            <person name="Bunk B."/>
            <person name="Jeske O."/>
            <person name="Meyerdierks A."/>
            <person name="Storesund J.E."/>
            <person name="Kallscheuer N."/>
            <person name="Luecker S."/>
            <person name="Lage O.M."/>
            <person name="Pohl T."/>
            <person name="Merkel B.J."/>
            <person name="Hornburger P."/>
            <person name="Mueller R.-W."/>
            <person name="Bruemmer F."/>
            <person name="Labrenz M."/>
            <person name="Spormann A.M."/>
            <person name="Op den Camp H."/>
            <person name="Overmann J."/>
            <person name="Amann R."/>
            <person name="Jetten M.S.M."/>
            <person name="Mascher T."/>
            <person name="Medema M.H."/>
            <person name="Devos D.P."/>
            <person name="Kaster A.-K."/>
            <person name="Ovreas L."/>
            <person name="Rohde M."/>
            <person name="Galperin M.Y."/>
            <person name="Jogler C."/>
        </authorList>
    </citation>
    <scope>NUCLEOTIDE SEQUENCE [LARGE SCALE GENOMIC DNA]</scope>
    <source>
        <strain evidence="2 3">K22_7</strain>
    </source>
</reference>
<keyword evidence="1" id="KW-0472">Membrane</keyword>
<dbReference type="Proteomes" id="UP000318538">
    <property type="component" value="Chromosome"/>
</dbReference>
<keyword evidence="1" id="KW-1133">Transmembrane helix</keyword>
<keyword evidence="1" id="KW-0812">Transmembrane</keyword>
<dbReference type="AlphaFoldDB" id="A0A517N7Z1"/>
<accession>A0A517N7Z1</accession>
<dbReference type="KEGG" id="rlc:K227x_16380"/>